<proteinExistence type="predicted"/>
<feature type="compositionally biased region" description="Polar residues" evidence="2">
    <location>
        <begin position="2056"/>
        <end position="2065"/>
    </location>
</feature>
<evidence type="ECO:0000313" key="5">
    <source>
        <dbReference type="Proteomes" id="UP000244803"/>
    </source>
</evidence>
<dbReference type="GO" id="GO:0005815">
    <property type="term" value="C:microtubule organizing center"/>
    <property type="evidence" value="ECO:0007669"/>
    <property type="project" value="TreeGrafter"/>
</dbReference>
<organism evidence="4 5">
    <name type="scientific">Theileria orientalis</name>
    <dbReference type="NCBI Taxonomy" id="68886"/>
    <lineage>
        <taxon>Eukaryota</taxon>
        <taxon>Sar</taxon>
        <taxon>Alveolata</taxon>
        <taxon>Apicomplexa</taxon>
        <taxon>Aconoidasida</taxon>
        <taxon>Piroplasmida</taxon>
        <taxon>Theileriidae</taxon>
        <taxon>Theileria</taxon>
    </lineage>
</organism>
<feature type="region of interest" description="Disordered" evidence="2">
    <location>
        <begin position="1116"/>
        <end position="1148"/>
    </location>
</feature>
<protein>
    <submittedName>
        <fullName evidence="4">Uncharacterized protein</fullName>
    </submittedName>
</protein>
<evidence type="ECO:0000256" key="1">
    <source>
        <dbReference type="SAM" id="Coils"/>
    </source>
</evidence>
<evidence type="ECO:0000256" key="3">
    <source>
        <dbReference type="SAM" id="SignalP"/>
    </source>
</evidence>
<reference evidence="4" key="1">
    <citation type="submission" date="2022-07" db="EMBL/GenBank/DDBJ databases">
        <title>Evaluation of T. orientalis genome assembly methods using nanopore sequencing and analysis of variation between genomes.</title>
        <authorList>
            <person name="Yam J."/>
            <person name="Micallef M.L."/>
            <person name="Liu M."/>
            <person name="Djordjevic S.P."/>
            <person name="Bogema D.R."/>
            <person name="Jenkins C."/>
        </authorList>
    </citation>
    <scope>NUCLEOTIDE SEQUENCE</scope>
    <source>
        <strain evidence="4">Fish Creek</strain>
    </source>
</reference>
<evidence type="ECO:0000313" key="4">
    <source>
        <dbReference type="EMBL" id="UKJ90061.2"/>
    </source>
</evidence>
<dbReference type="PANTHER" id="PTHR18947">
    <property type="entry name" value="HOOK PROTEINS"/>
    <property type="match status" value="1"/>
</dbReference>
<feature type="compositionally biased region" description="Basic and acidic residues" evidence="2">
    <location>
        <begin position="2066"/>
        <end position="2081"/>
    </location>
</feature>
<dbReference type="GO" id="GO:0031122">
    <property type="term" value="P:cytoplasmic microtubule organization"/>
    <property type="evidence" value="ECO:0007669"/>
    <property type="project" value="TreeGrafter"/>
</dbReference>
<keyword evidence="3" id="KW-0732">Signal</keyword>
<feature type="region of interest" description="Disordered" evidence="2">
    <location>
        <begin position="928"/>
        <end position="951"/>
    </location>
</feature>
<feature type="compositionally biased region" description="Acidic residues" evidence="2">
    <location>
        <begin position="1745"/>
        <end position="1754"/>
    </location>
</feature>
<feature type="region of interest" description="Disordered" evidence="2">
    <location>
        <begin position="894"/>
        <end position="913"/>
    </location>
</feature>
<feature type="chain" id="PRO_5037248408" evidence="3">
    <location>
        <begin position="24"/>
        <end position="2120"/>
    </location>
</feature>
<sequence length="2120" mass="240550">MRGRKWFVLGAVGVMLKLRTVECPGGGDNANITVGVGEAGEKKGAAIKQASEEYWQKVEGKQELAQAEQKELESWMEGLKTTDQAKYQKAHDEKMTHGWEGVKAFKETGKTYDERKQEIENWMNVLKTRDQAEYDKVKHEFDNHGVEAVELYRKTNKTWEEREEEHKALEKWMNALKDKNKELYDKVMVLYSANGWDAVKQVKTAAVWLVELKSTYPDGADAMDYVIAEAEFESNGWESLKKWKEDVELNKWIEEADKVPESAEKKKDAGTAKTKEGENANERLKQELKTWMEDLKNTDQEAYNKMAYVLNSKGWKAVEKARELRAWMEQLKDGNQTVYDRVTRVLDSRGWEAVEKARRLVLWSEEKRKVQAARNMDPAKKMNQLDLAGGALVVSVQEADEMTKRFAADKRAREAERQGAKQAAEAVAETLTRAERVRLLEWVALLKVNDSNMFNQALQEYKRHGWEGLKLFRESRKPWKQREEEELKKLRDWMEGFKGNNQHVYDKVNEVFEKSGSEGVKQVKGLAMWLAELNSSNNQAYNKAKQELDSKGWPGVRACKAKFEKEEADKIEAAGKAWVDGLDSNNKVCQALKTLYDANGWGAVYKYKDSVDWLTDLNTNNNNAYKDALAEFEKGGLDGLKQLKDTGKPKEQRDKEAADKAKEEQVKNAELEEWMNGLKESEYSKYLNAQSAYNTGGFDALKAFKETGKTDQDRRAEFDQWLDELRGTNELLHALVMGVYNAKGWEAAAAYKDELAQAETLVTQDGQTRVTQDTAQLRHFGELELALDCDGKIAEIEREVTEKVKTKQKQSVQKIMVAKQLWVLVRWNRKDWDETQYDRWDEWEQRALREELDEADMGLKRQRQKLEEAEKQAETLMDELDNLDQEIKALEQAGVTVDDTESSGKKTKPGERYEEIELDDGTKVRVTMADSASSASTAEQAEEQQEQVEEQQLTADQQKLLRLKRERNKLDEQVGEALERWAGRRDLVTRATQRLHKARTAVTDWDTNMTTEQKKTRANERINKRMTEVEQKATQLKTELEQLKEQQGQELKLAQLEAQLKELEKAKNVLKTLVEAEQTDNKIQKSEKELKMAREALEQRKKKSIEQKEAKAAELKRELEKENSGLNDLKTKLASAKSKDKPELEKQLKQAERAVKSLDAEVKLINARKLEEERDNAARELDELKTKLEGTQDAAEKETLQQQVQQAEQKLQQAVSTLKKHEEDRLNDLTKAKKEELEGATKERDELKTKLASAKNKDKPALQQQVNQAEENVKSLDDEVKFLESEKKLSEELENAIKQSDTAKIQKAETDLKKLELDRMNNKIDKKKKELEWAKKELEELKTKLANAKNKDKPALQEQKKQAEANVKSLEEEVKLLEDEKKLKEELENAINQNDTAKIQEAEKALKKHELDRMNNVTKAKKQELEEATADLNDLKAKLASATKDKDKKELEPKVQQAEQDVNLLDAEAKILDAAGKIADAENRLLEAENKLKKELADAVEQNDAAKLQKAQQDLAKLEGDWNKLEEQKKQLREQRKQHLEKAKEKLGEQKYKLEAAKTELNELEVQVQQAERAADEKNQDLENNQYITVWMKKTEYELMEIGRTRAGKPVPTVIAEQAVTVPEQDEDGRYTERVFEEEVETETVETRKVPVKMVKLMLSRPGPGTGQGQGHGGQPRLSGDHGSSGDQKPSGDQSGTGSGGPDQPDQGPGPGQGGGQVVWLRKDSPEVKLLLQQAKDQGLNVEHEPDDLEDESEVTPQEQQKLSEWMEKLKNEDKALYDAVHLELMSTQWPGVRRYKKKLDKSKAIAERKEAERKAEAEAERKDLEARGKAWVEKRDDLLKDWAERLQALGNTQAAGHIGPKSGTASLGGIGGYKPGAAGLGGYGGYGSDTGDTGNRFKDRFKDRFRGTGGQKPDIDWGGSGAGGLDVLFGGRDTASVLRQATFMTSWGGNDEFSVVKHMRLAERLASGGVKVRGDGDDRLYGWGGFGLGDVAAGNGAKVETIKAGTVLKIRDHMGRMKEIEVKHDMIVYDGGSRSVWDTTGALKLSGVHDPGQGESEQTAQKQPAKTEQERRQQLEEEWKASQQQKNPAKEQSESSGPRLVLTLQRGYGPDPVDQHDCL</sequence>
<feature type="region of interest" description="Disordered" evidence="2">
    <location>
        <begin position="259"/>
        <end position="282"/>
    </location>
</feature>
<feature type="coiled-coil region" evidence="1">
    <location>
        <begin position="1793"/>
        <end position="1835"/>
    </location>
</feature>
<dbReference type="EMBL" id="CP056068">
    <property type="protein sequence ID" value="UKJ90061.2"/>
    <property type="molecule type" value="Genomic_DNA"/>
</dbReference>
<dbReference type="PANTHER" id="PTHR18947:SF28">
    <property type="entry name" value="GIRDIN, ISOFORM A"/>
    <property type="match status" value="1"/>
</dbReference>
<feature type="compositionally biased region" description="Basic and acidic residues" evidence="2">
    <location>
        <begin position="902"/>
        <end position="913"/>
    </location>
</feature>
<feature type="coiled-coil region" evidence="1">
    <location>
        <begin position="845"/>
        <end position="893"/>
    </location>
</feature>
<dbReference type="GO" id="GO:0005737">
    <property type="term" value="C:cytoplasm"/>
    <property type="evidence" value="ECO:0007669"/>
    <property type="project" value="TreeGrafter"/>
</dbReference>
<feature type="region of interest" description="Disordered" evidence="2">
    <location>
        <begin position="1216"/>
        <end position="1273"/>
    </location>
</feature>
<feature type="compositionally biased region" description="Basic and acidic residues" evidence="2">
    <location>
        <begin position="1628"/>
        <end position="1637"/>
    </location>
</feature>
<feature type="region of interest" description="Disordered" evidence="2">
    <location>
        <begin position="1345"/>
        <end position="1364"/>
    </location>
</feature>
<feature type="region of interest" description="Disordered" evidence="2">
    <location>
        <begin position="1181"/>
        <end position="1200"/>
    </location>
</feature>
<dbReference type="Proteomes" id="UP000244803">
    <property type="component" value="Chromosome 2"/>
</dbReference>
<feature type="compositionally biased region" description="Basic and acidic residues" evidence="2">
    <location>
        <begin position="1181"/>
        <end position="1199"/>
    </location>
</feature>
<feature type="compositionally biased region" description="Basic and acidic residues" evidence="2">
    <location>
        <begin position="1219"/>
        <end position="1260"/>
    </location>
</feature>
<feature type="signal peptide" evidence="3">
    <location>
        <begin position="1"/>
        <end position="23"/>
    </location>
</feature>
<accession>A0A976QT19</accession>
<gene>
    <name evidence="4" type="ORF">MACJ_000989</name>
</gene>
<dbReference type="GO" id="GO:0030705">
    <property type="term" value="P:cytoskeleton-dependent intracellular transport"/>
    <property type="evidence" value="ECO:0007669"/>
    <property type="project" value="TreeGrafter"/>
</dbReference>
<feature type="region of interest" description="Disordered" evidence="2">
    <location>
        <begin position="1620"/>
        <end position="1760"/>
    </location>
</feature>
<feature type="region of interest" description="Disordered" evidence="2">
    <location>
        <begin position="2045"/>
        <end position="2120"/>
    </location>
</feature>
<feature type="compositionally biased region" description="Gly residues" evidence="2">
    <location>
        <begin position="1664"/>
        <end position="1674"/>
    </location>
</feature>
<feature type="region of interest" description="Disordered" evidence="2">
    <location>
        <begin position="640"/>
        <end position="664"/>
    </location>
</feature>
<dbReference type="GO" id="GO:0051959">
    <property type="term" value="F:dynein light intermediate chain binding"/>
    <property type="evidence" value="ECO:0007669"/>
    <property type="project" value="TreeGrafter"/>
</dbReference>
<keyword evidence="1" id="KW-0175">Coiled coil</keyword>
<feature type="compositionally biased region" description="Basic and acidic residues" evidence="2">
    <location>
        <begin position="1137"/>
        <end position="1148"/>
    </location>
</feature>
<evidence type="ECO:0000256" key="2">
    <source>
        <dbReference type="SAM" id="MobiDB-lite"/>
    </source>
</evidence>
<feature type="compositionally biased region" description="Acidic residues" evidence="2">
    <location>
        <begin position="940"/>
        <end position="949"/>
    </location>
</feature>
<name>A0A976QT19_THEOR</name>
<dbReference type="GO" id="GO:0008017">
    <property type="term" value="F:microtubule binding"/>
    <property type="evidence" value="ECO:0007669"/>
    <property type="project" value="TreeGrafter"/>
</dbReference>